<accession>A0AAV9UTV0</accession>
<gene>
    <name evidence="1" type="ORF">TWF696_006893</name>
</gene>
<comment type="caution">
    <text evidence="1">The sequence shown here is derived from an EMBL/GenBank/DDBJ whole genome shotgun (WGS) entry which is preliminary data.</text>
</comment>
<protein>
    <submittedName>
        <fullName evidence="1">Uncharacterized protein</fullName>
    </submittedName>
</protein>
<dbReference type="AlphaFoldDB" id="A0AAV9UTV0"/>
<sequence length="110" mass="12847">MSQHRRLQPDIQSNMANQDHFFARWGPYALRKMFLSHWIIEAPLNSMYHSRILVTSFSTKGSNVMPPKSLAELEEIRTSTTYTYVYGYATAVDICNKNNICLLNNWLHSY</sequence>
<evidence type="ECO:0000313" key="1">
    <source>
        <dbReference type="EMBL" id="KAK6346784.1"/>
    </source>
</evidence>
<dbReference type="EMBL" id="JAVHNQ010000005">
    <property type="protein sequence ID" value="KAK6346784.1"/>
    <property type="molecule type" value="Genomic_DNA"/>
</dbReference>
<keyword evidence="2" id="KW-1185">Reference proteome</keyword>
<proteinExistence type="predicted"/>
<organism evidence="1 2">
    <name type="scientific">Orbilia brochopaga</name>
    <dbReference type="NCBI Taxonomy" id="3140254"/>
    <lineage>
        <taxon>Eukaryota</taxon>
        <taxon>Fungi</taxon>
        <taxon>Dikarya</taxon>
        <taxon>Ascomycota</taxon>
        <taxon>Pezizomycotina</taxon>
        <taxon>Orbiliomycetes</taxon>
        <taxon>Orbiliales</taxon>
        <taxon>Orbiliaceae</taxon>
        <taxon>Orbilia</taxon>
    </lineage>
</organism>
<name>A0AAV9UTV0_9PEZI</name>
<reference evidence="1 2" key="1">
    <citation type="submission" date="2019-10" db="EMBL/GenBank/DDBJ databases">
        <authorList>
            <person name="Palmer J.M."/>
        </authorList>
    </citation>
    <scope>NUCLEOTIDE SEQUENCE [LARGE SCALE GENOMIC DNA]</scope>
    <source>
        <strain evidence="1 2">TWF696</strain>
    </source>
</reference>
<dbReference type="Proteomes" id="UP001375240">
    <property type="component" value="Unassembled WGS sequence"/>
</dbReference>
<evidence type="ECO:0000313" key="2">
    <source>
        <dbReference type="Proteomes" id="UP001375240"/>
    </source>
</evidence>